<dbReference type="Gene3D" id="3.90.180.10">
    <property type="entry name" value="Medium-chain alcohol dehydrogenases, catalytic domain"/>
    <property type="match status" value="1"/>
</dbReference>
<dbReference type="Proteomes" id="UP000000707">
    <property type="component" value="Unassembled WGS sequence"/>
</dbReference>
<dbReference type="EMBL" id="GL996524">
    <property type="protein sequence ID" value="EGV63691.1"/>
    <property type="molecule type" value="Genomic_DNA"/>
</dbReference>
<dbReference type="GO" id="GO:0005811">
    <property type="term" value="C:lipid droplet"/>
    <property type="evidence" value="ECO:0007669"/>
    <property type="project" value="UniProtKB-SubCell"/>
</dbReference>
<keyword evidence="2" id="KW-0551">Lipid droplet</keyword>
<dbReference type="Pfam" id="PF08240">
    <property type="entry name" value="ADH_N"/>
    <property type="match status" value="1"/>
</dbReference>
<protein>
    <recommendedName>
        <fullName evidence="4">Enoyl reductase (ER) domain-containing protein</fullName>
    </recommendedName>
</protein>
<sequence>MFSSPELISKTVIYRNKKSTQLELVDKTIHLSRKTDGSYGASDEDILVKISHAAFNPIDIELKNLVLPIFNYWWPNFGLCNDYSGVIVDIGPKASQKYGFKIGDFVCGQTRSGEYTKTLTEYVNFEGKLPGQWSMVKIPSNLSLAEATFALVYSTACGMKNAVKFPQNAKVLVNGASTSVGKYLVSLLKDDPKIKEIVGICSSKSEPVVKSLGVDRIIDYKTTNNIVNSVLEESRDRKFDVFLDCTGSDLLLANLSSFIVKGGYSAHISGGKKVDLKTDSVLSLVTFGIIKNVILSKLGLLPVRVTPVLVEPRDGFEDVTRLFEEGKIKTFVDSVFSFEQYQEAYDLVVSGNTNGKVVVKVNDI</sequence>
<name>G3B6J1_CANTC</name>
<comment type="subcellular location">
    <subcellularLocation>
        <location evidence="1">Lipid droplet</location>
    </subcellularLocation>
</comment>
<dbReference type="InterPro" id="IPR011032">
    <property type="entry name" value="GroES-like_sf"/>
</dbReference>
<comment type="similarity">
    <text evidence="3">Belongs to the YIM1 family.</text>
</comment>
<dbReference type="SUPFAM" id="SSF50129">
    <property type="entry name" value="GroES-like"/>
    <property type="match status" value="1"/>
</dbReference>
<dbReference type="InterPro" id="IPR020843">
    <property type="entry name" value="ER"/>
</dbReference>
<dbReference type="AlphaFoldDB" id="G3B6J1"/>
<dbReference type="SMART" id="SM00829">
    <property type="entry name" value="PKS_ER"/>
    <property type="match status" value="1"/>
</dbReference>
<dbReference type="OrthoDB" id="3509362at2759"/>
<dbReference type="Gene3D" id="3.40.50.720">
    <property type="entry name" value="NAD(P)-binding Rossmann-like Domain"/>
    <property type="match status" value="1"/>
</dbReference>
<proteinExistence type="inferred from homology"/>
<gene>
    <name evidence="5" type="ORF">CANTEDRAFT_114792</name>
</gene>
<dbReference type="PANTHER" id="PTHR11695">
    <property type="entry name" value="ALCOHOL DEHYDROGENASE RELATED"/>
    <property type="match status" value="1"/>
</dbReference>
<dbReference type="SUPFAM" id="SSF51735">
    <property type="entry name" value="NAD(P)-binding Rossmann-fold domains"/>
    <property type="match status" value="1"/>
</dbReference>
<evidence type="ECO:0000313" key="5">
    <source>
        <dbReference type="EMBL" id="EGV63691.1"/>
    </source>
</evidence>
<evidence type="ECO:0000256" key="2">
    <source>
        <dbReference type="ARBA" id="ARBA00022677"/>
    </source>
</evidence>
<dbReference type="eggNOG" id="KOG1198">
    <property type="taxonomic scope" value="Eukaryota"/>
</dbReference>
<evidence type="ECO:0000313" key="6">
    <source>
        <dbReference type="Proteomes" id="UP000000707"/>
    </source>
</evidence>
<dbReference type="GO" id="GO:0016491">
    <property type="term" value="F:oxidoreductase activity"/>
    <property type="evidence" value="ECO:0007669"/>
    <property type="project" value="InterPro"/>
</dbReference>
<dbReference type="InterPro" id="IPR013154">
    <property type="entry name" value="ADH-like_N"/>
</dbReference>
<evidence type="ECO:0000256" key="1">
    <source>
        <dbReference type="ARBA" id="ARBA00004502"/>
    </source>
</evidence>
<accession>G3B6J1</accession>
<organism evidence="6">
    <name type="scientific">Candida tenuis (strain ATCC 10573 / BCRC 21748 / CBS 615 / JCM 9827 / NBRC 10315 / NRRL Y-1498 / VKM Y-70)</name>
    <name type="common">Yeast</name>
    <name type="synonym">Yamadazyma tenuis</name>
    <dbReference type="NCBI Taxonomy" id="590646"/>
    <lineage>
        <taxon>Eukaryota</taxon>
        <taxon>Fungi</taxon>
        <taxon>Dikarya</taxon>
        <taxon>Ascomycota</taxon>
        <taxon>Saccharomycotina</taxon>
        <taxon>Pichiomycetes</taxon>
        <taxon>Debaryomycetaceae</taxon>
        <taxon>Yamadazyma</taxon>
    </lineage>
</organism>
<dbReference type="InterPro" id="IPR036291">
    <property type="entry name" value="NAD(P)-bd_dom_sf"/>
</dbReference>
<dbReference type="Pfam" id="PF13602">
    <property type="entry name" value="ADH_zinc_N_2"/>
    <property type="match status" value="1"/>
</dbReference>
<feature type="domain" description="Enoyl reductase (ER)" evidence="4">
    <location>
        <begin position="24"/>
        <end position="359"/>
    </location>
</feature>
<dbReference type="EMBL" id="GL996524">
    <property type="protein sequence ID" value="EGV63692.1"/>
    <property type="molecule type" value="Genomic_DNA"/>
</dbReference>
<dbReference type="HOGENOM" id="CLU_026673_3_3_1"/>
<reference evidence="5 6" key="1">
    <citation type="journal article" date="2011" name="Proc. Natl. Acad. Sci. U.S.A.">
        <title>Comparative genomics of xylose-fermenting fungi for enhanced biofuel production.</title>
        <authorList>
            <person name="Wohlbach D.J."/>
            <person name="Kuo A."/>
            <person name="Sato T.K."/>
            <person name="Potts K.M."/>
            <person name="Salamov A.A."/>
            <person name="LaButti K.M."/>
            <person name="Sun H."/>
            <person name="Clum A."/>
            <person name="Pangilinan J.L."/>
            <person name="Lindquist E.A."/>
            <person name="Lucas S."/>
            <person name="Lapidus A."/>
            <person name="Jin M."/>
            <person name="Gunawan C."/>
            <person name="Balan V."/>
            <person name="Dale B.E."/>
            <person name="Jeffries T.W."/>
            <person name="Zinkel R."/>
            <person name="Barry K.W."/>
            <person name="Grigoriev I.V."/>
            <person name="Gasch A.P."/>
        </authorList>
    </citation>
    <scope>NUCLEOTIDE SEQUENCE [LARGE SCALE GENOMIC DNA]</scope>
    <source>
        <strain evidence="5">ATCC 10573</strain>
        <strain evidence="6">ATCC 10573 / BCRC 21748 / CBS 615 / JCM 9827 / NBRC 10315 / NRRL Y-1498 / VKM Y-70</strain>
    </source>
</reference>
<evidence type="ECO:0000259" key="4">
    <source>
        <dbReference type="SMART" id="SM00829"/>
    </source>
</evidence>
<evidence type="ECO:0000256" key="3">
    <source>
        <dbReference type="ARBA" id="ARBA00038249"/>
    </source>
</evidence>
<dbReference type="PANTHER" id="PTHR11695:SF294">
    <property type="entry name" value="RETICULON-4-INTERACTING PROTEIN 1, MITOCHONDRIAL"/>
    <property type="match status" value="1"/>
</dbReference>
<dbReference type="InterPro" id="IPR050700">
    <property type="entry name" value="YIM1/Zinc_Alcohol_DH_Fams"/>
</dbReference>
<dbReference type="GO" id="GO:0005739">
    <property type="term" value="C:mitochondrion"/>
    <property type="evidence" value="ECO:0007669"/>
    <property type="project" value="TreeGrafter"/>
</dbReference>
<keyword evidence="6" id="KW-1185">Reference proteome</keyword>